<evidence type="ECO:0000256" key="7">
    <source>
        <dbReference type="ARBA" id="ARBA00022801"/>
    </source>
</evidence>
<evidence type="ECO:0000313" key="19">
    <source>
        <dbReference type="Proteomes" id="UP000283634"/>
    </source>
</evidence>
<sequence>MTVGAMNFYLSGGFHLWFAVRVVAHELVHVLGFSYQQMEAKSVVRTLTTRGYAAKSWTVLSTLTKEKSQEHFNCSSLEGMPLRDEYDDVSRLHSHWVRWHAKDELIGPTVATGAGFYTALTMAAFEDMGFYKANFSMAETMRWSKNVGCEFVNEKQCGPDDHTKFPAMFC</sequence>
<evidence type="ECO:0000256" key="4">
    <source>
        <dbReference type="ARBA" id="ARBA00022670"/>
    </source>
</evidence>
<proteinExistence type="inferred from homology"/>
<keyword evidence="7 17" id="KW-0378">Hydrolase</keyword>
<dbReference type="PRINTS" id="PR00782">
    <property type="entry name" value="LSHMANOLYSIN"/>
</dbReference>
<keyword evidence="11" id="KW-0472">Membrane</keyword>
<evidence type="ECO:0000256" key="8">
    <source>
        <dbReference type="ARBA" id="ARBA00022833"/>
    </source>
</evidence>
<evidence type="ECO:0000256" key="16">
    <source>
        <dbReference type="PIRSR" id="PIRSR601577-2"/>
    </source>
</evidence>
<dbReference type="Pfam" id="PF01457">
    <property type="entry name" value="Peptidase_M8"/>
    <property type="match status" value="1"/>
</dbReference>
<dbReference type="GO" id="GO:0007155">
    <property type="term" value="P:cell adhesion"/>
    <property type="evidence" value="ECO:0007669"/>
    <property type="project" value="UniProtKB-KW"/>
</dbReference>
<keyword evidence="6 17" id="KW-0732">Signal</keyword>
<evidence type="ECO:0000256" key="10">
    <source>
        <dbReference type="ARBA" id="ARBA00023049"/>
    </source>
</evidence>
<keyword evidence="8 16" id="KW-0862">Zinc</keyword>
<accession>A0A3R7N1V3</accession>
<dbReference type="Proteomes" id="UP000283634">
    <property type="component" value="Unassembled WGS sequence"/>
</dbReference>
<gene>
    <name evidence="18" type="ORF">TraAM80_10483</name>
</gene>
<dbReference type="Gene3D" id="3.90.132.10">
    <property type="entry name" value="Leishmanolysin , domain 2"/>
    <property type="match status" value="1"/>
</dbReference>
<evidence type="ECO:0000256" key="15">
    <source>
        <dbReference type="PIRSR" id="PIRSR601577-1"/>
    </source>
</evidence>
<evidence type="ECO:0000256" key="1">
    <source>
        <dbReference type="ARBA" id="ARBA00001249"/>
    </source>
</evidence>
<comment type="caution">
    <text evidence="18">The sequence shown here is derived from an EMBL/GenBank/DDBJ whole genome shotgun (WGS) entry which is preliminary data.</text>
</comment>
<evidence type="ECO:0000256" key="3">
    <source>
        <dbReference type="ARBA" id="ARBA00005860"/>
    </source>
</evidence>
<evidence type="ECO:0000256" key="9">
    <source>
        <dbReference type="ARBA" id="ARBA00022889"/>
    </source>
</evidence>
<evidence type="ECO:0000313" key="18">
    <source>
        <dbReference type="EMBL" id="RNE94952.1"/>
    </source>
</evidence>
<evidence type="ECO:0000256" key="6">
    <source>
        <dbReference type="ARBA" id="ARBA00022729"/>
    </source>
</evidence>
<dbReference type="PANTHER" id="PTHR10942:SF0">
    <property type="entry name" value="LEISHMANOLYSIN-LIKE PEPTIDASE"/>
    <property type="match status" value="1"/>
</dbReference>
<dbReference type="GO" id="GO:0016020">
    <property type="term" value="C:membrane"/>
    <property type="evidence" value="ECO:0007669"/>
    <property type="project" value="UniProtKB-SubCell"/>
</dbReference>
<feature type="active site" evidence="15">
    <location>
        <position position="26"/>
    </location>
</feature>
<feature type="chain" id="PRO_5023963911" description="Leishmanolysin-like peptidase" evidence="17">
    <location>
        <begin position="25"/>
        <end position="170"/>
    </location>
</feature>
<name>A0A3R7N1V3_TRYRA</name>
<keyword evidence="13" id="KW-1015">Disulfide bond</keyword>
<evidence type="ECO:0000256" key="17">
    <source>
        <dbReference type="RuleBase" id="RU366077"/>
    </source>
</evidence>
<keyword evidence="4 17" id="KW-0645">Protease</keyword>
<feature type="signal peptide" evidence="17">
    <location>
        <begin position="1"/>
        <end position="24"/>
    </location>
</feature>
<dbReference type="AlphaFoldDB" id="A0A3R7N1V3"/>
<dbReference type="InterPro" id="IPR001577">
    <property type="entry name" value="Peptidase_M8"/>
</dbReference>
<comment type="catalytic activity">
    <reaction evidence="1">
        <text>Preference for hydrophobic residues at P1 and P1' and basic residues at P2' and P3'. A model nonapeptide is cleaved at -Ala-Tyr-|-Leu-Lys-Lys-.</text>
        <dbReference type="EC" id="3.4.24.36"/>
    </reaction>
</comment>
<protein>
    <recommendedName>
        <fullName evidence="17">Leishmanolysin-like peptidase</fullName>
        <ecNumber evidence="17">3.4.24.-</ecNumber>
    </recommendedName>
</protein>
<evidence type="ECO:0000256" key="2">
    <source>
        <dbReference type="ARBA" id="ARBA00004370"/>
    </source>
</evidence>
<reference evidence="18 19" key="1">
    <citation type="journal article" date="2018" name="BMC Genomics">
        <title>Genomic comparison of Trypanosoma conorhini and Trypanosoma rangeli to Trypanosoma cruzi strains of high and low virulence.</title>
        <authorList>
            <person name="Bradwell K.R."/>
            <person name="Koparde V.N."/>
            <person name="Matveyev A.V."/>
            <person name="Serrano M.G."/>
            <person name="Alves J.M."/>
            <person name="Parikh H."/>
            <person name="Huang B."/>
            <person name="Lee V."/>
            <person name="Espinosa-Alvarez O."/>
            <person name="Ortiz P.A."/>
            <person name="Costa-Martins A.G."/>
            <person name="Teixeira M.M."/>
            <person name="Buck G.A."/>
        </authorList>
    </citation>
    <scope>NUCLEOTIDE SEQUENCE [LARGE SCALE GENOMIC DNA]</scope>
    <source>
        <strain evidence="18 19">AM80</strain>
    </source>
</reference>
<evidence type="ECO:0000256" key="11">
    <source>
        <dbReference type="ARBA" id="ARBA00023136"/>
    </source>
</evidence>
<comment type="cofactor">
    <cofactor evidence="16 17">
        <name>Zn(2+)</name>
        <dbReference type="ChEBI" id="CHEBI:29105"/>
    </cofactor>
    <text evidence="16 17">Binds 1 zinc ion per subunit.</text>
</comment>
<keyword evidence="9" id="KW-0130">Cell adhesion</keyword>
<feature type="binding site" evidence="16">
    <location>
        <position position="29"/>
    </location>
    <ligand>
        <name>Zn(2+)</name>
        <dbReference type="ChEBI" id="CHEBI:29105"/>
        <note>catalytic</note>
    </ligand>
</feature>
<evidence type="ECO:0000256" key="14">
    <source>
        <dbReference type="ARBA" id="ARBA00023180"/>
    </source>
</evidence>
<dbReference type="GO" id="GO:0046872">
    <property type="term" value="F:metal ion binding"/>
    <property type="evidence" value="ECO:0007669"/>
    <property type="project" value="UniProtKB-KW"/>
</dbReference>
<evidence type="ECO:0000256" key="5">
    <source>
        <dbReference type="ARBA" id="ARBA00022723"/>
    </source>
</evidence>
<dbReference type="GO" id="GO:0006508">
    <property type="term" value="P:proteolysis"/>
    <property type="evidence" value="ECO:0007669"/>
    <property type="project" value="UniProtKB-KW"/>
</dbReference>
<evidence type="ECO:0000256" key="13">
    <source>
        <dbReference type="ARBA" id="ARBA00023157"/>
    </source>
</evidence>
<keyword evidence="19" id="KW-1185">Reference proteome</keyword>
<dbReference type="PANTHER" id="PTHR10942">
    <property type="entry name" value="LEISHMANOLYSIN-LIKE PEPTIDASE"/>
    <property type="match status" value="1"/>
</dbReference>
<dbReference type="RefSeq" id="XP_029233061.1">
    <property type="nucleotide sequence ID" value="XM_029387099.1"/>
</dbReference>
<keyword evidence="5 16" id="KW-0479">Metal-binding</keyword>
<evidence type="ECO:0000256" key="12">
    <source>
        <dbReference type="ARBA" id="ARBA00023145"/>
    </source>
</evidence>
<feature type="binding site" evidence="16">
    <location>
        <position position="25"/>
    </location>
    <ligand>
        <name>Zn(2+)</name>
        <dbReference type="ChEBI" id="CHEBI:29105"/>
        <note>catalytic</note>
    </ligand>
</feature>
<comment type="subcellular location">
    <subcellularLocation>
        <location evidence="2">Membrane</location>
    </subcellularLocation>
</comment>
<keyword evidence="14" id="KW-0325">Glycoprotein</keyword>
<organism evidence="18 19">
    <name type="scientific">Trypanosoma rangeli</name>
    <dbReference type="NCBI Taxonomy" id="5698"/>
    <lineage>
        <taxon>Eukaryota</taxon>
        <taxon>Discoba</taxon>
        <taxon>Euglenozoa</taxon>
        <taxon>Kinetoplastea</taxon>
        <taxon>Metakinetoplastina</taxon>
        <taxon>Trypanosomatida</taxon>
        <taxon>Trypanosomatidae</taxon>
        <taxon>Trypanosoma</taxon>
        <taxon>Herpetosoma</taxon>
    </lineage>
</organism>
<dbReference type="GO" id="GO:0004222">
    <property type="term" value="F:metalloendopeptidase activity"/>
    <property type="evidence" value="ECO:0007669"/>
    <property type="project" value="UniProtKB-UniRule"/>
</dbReference>
<dbReference type="SUPFAM" id="SSF55486">
    <property type="entry name" value="Metalloproteases ('zincins'), catalytic domain"/>
    <property type="match status" value="1"/>
</dbReference>
<feature type="binding site" evidence="16">
    <location>
        <position position="95"/>
    </location>
    <ligand>
        <name>Zn(2+)</name>
        <dbReference type="ChEBI" id="CHEBI:29105"/>
        <note>catalytic</note>
    </ligand>
</feature>
<keyword evidence="12" id="KW-0865">Zymogen</keyword>
<dbReference type="VEuPathDB" id="TriTrypDB:TRSC58_06231"/>
<dbReference type="GeneID" id="40334416"/>
<comment type="similarity">
    <text evidence="3 17">Belongs to the peptidase M8 family.</text>
</comment>
<dbReference type="EC" id="3.4.24.-" evidence="17"/>
<dbReference type="GO" id="GO:0005737">
    <property type="term" value="C:cytoplasm"/>
    <property type="evidence" value="ECO:0007669"/>
    <property type="project" value="TreeGrafter"/>
</dbReference>
<dbReference type="OMA" id="WHAKDEL"/>
<dbReference type="OrthoDB" id="527990at2759"/>
<keyword evidence="10 16" id="KW-0482">Metalloprotease</keyword>
<dbReference type="EMBL" id="MKGL01000999">
    <property type="protein sequence ID" value="RNE94952.1"/>
    <property type="molecule type" value="Genomic_DNA"/>
</dbReference>